<keyword evidence="3" id="KW-1185">Reference proteome</keyword>
<organism evidence="2 3">
    <name type="scientific">Steccherinum ochraceum</name>
    <dbReference type="NCBI Taxonomy" id="92696"/>
    <lineage>
        <taxon>Eukaryota</taxon>
        <taxon>Fungi</taxon>
        <taxon>Dikarya</taxon>
        <taxon>Basidiomycota</taxon>
        <taxon>Agaricomycotina</taxon>
        <taxon>Agaricomycetes</taxon>
        <taxon>Polyporales</taxon>
        <taxon>Steccherinaceae</taxon>
        <taxon>Steccherinum</taxon>
    </lineage>
</organism>
<dbReference type="Proteomes" id="UP000292702">
    <property type="component" value="Unassembled WGS sequence"/>
</dbReference>
<evidence type="ECO:0000313" key="2">
    <source>
        <dbReference type="EMBL" id="TCD70200.1"/>
    </source>
</evidence>
<evidence type="ECO:0000313" key="3">
    <source>
        <dbReference type="Proteomes" id="UP000292702"/>
    </source>
</evidence>
<protein>
    <submittedName>
        <fullName evidence="2">Uncharacterized protein</fullName>
    </submittedName>
</protein>
<comment type="caution">
    <text evidence="2">The sequence shown here is derived from an EMBL/GenBank/DDBJ whole genome shotgun (WGS) entry which is preliminary data.</text>
</comment>
<reference evidence="2 3" key="1">
    <citation type="submission" date="2018-11" db="EMBL/GenBank/DDBJ databases">
        <title>Genome assembly of Steccherinum ochraceum LE-BIN_3174, the white-rot fungus of the Steccherinaceae family (The Residual Polyporoid clade, Polyporales, Basidiomycota).</title>
        <authorList>
            <person name="Fedorova T.V."/>
            <person name="Glazunova O.A."/>
            <person name="Landesman E.O."/>
            <person name="Moiseenko K.V."/>
            <person name="Psurtseva N.V."/>
            <person name="Savinova O.S."/>
            <person name="Shakhova N.V."/>
            <person name="Tyazhelova T.V."/>
            <person name="Vasina D.V."/>
        </authorList>
    </citation>
    <scope>NUCLEOTIDE SEQUENCE [LARGE SCALE GENOMIC DNA]</scope>
    <source>
        <strain evidence="2 3">LE-BIN_3174</strain>
    </source>
</reference>
<proteinExistence type="predicted"/>
<feature type="compositionally biased region" description="Low complexity" evidence="1">
    <location>
        <begin position="151"/>
        <end position="163"/>
    </location>
</feature>
<feature type="compositionally biased region" description="Polar residues" evidence="1">
    <location>
        <begin position="118"/>
        <end position="135"/>
    </location>
</feature>
<gene>
    <name evidence="2" type="ORF">EIP91_004380</name>
</gene>
<feature type="region of interest" description="Disordered" evidence="1">
    <location>
        <begin position="118"/>
        <end position="168"/>
    </location>
</feature>
<name>A0A4R0RN38_9APHY</name>
<dbReference type="AlphaFoldDB" id="A0A4R0RN38"/>
<sequence length="232" mass="25402">MSFAVMQSPTQPPPPTGRLRSKGSMSSLREAAATPLSRLRNKFFAVKATQNESGTEVDVLEISHPSSPTEDLFLSPSPHRNTSLKLKLKSPNSSSPALHKERRDEYLRKALQSASIKRSNTLPITPFTPHTTTLRALQPPPTTKPLPPSPSTSEKSSQSSPSSRFPDNAEWCSPRFILAVDPDWDPASGEATLFIFPQEEEDLQGDVDCVTLEEIWNGFFPGGLQIEPPSGP</sequence>
<feature type="region of interest" description="Disordered" evidence="1">
    <location>
        <begin position="1"/>
        <end position="33"/>
    </location>
</feature>
<feature type="region of interest" description="Disordered" evidence="1">
    <location>
        <begin position="63"/>
        <end position="102"/>
    </location>
</feature>
<dbReference type="OrthoDB" id="10507854at2759"/>
<feature type="compositionally biased region" description="Pro residues" evidence="1">
    <location>
        <begin position="138"/>
        <end position="150"/>
    </location>
</feature>
<evidence type="ECO:0000256" key="1">
    <source>
        <dbReference type="SAM" id="MobiDB-lite"/>
    </source>
</evidence>
<feature type="compositionally biased region" description="Low complexity" evidence="1">
    <location>
        <begin position="83"/>
        <end position="96"/>
    </location>
</feature>
<accession>A0A4R0RN38</accession>
<dbReference type="EMBL" id="RWJN01000025">
    <property type="protein sequence ID" value="TCD70200.1"/>
    <property type="molecule type" value="Genomic_DNA"/>
</dbReference>